<evidence type="ECO:0000256" key="1">
    <source>
        <dbReference type="ARBA" id="ARBA00004429"/>
    </source>
</evidence>
<evidence type="ECO:0000256" key="3">
    <source>
        <dbReference type="ARBA" id="ARBA00022519"/>
    </source>
</evidence>
<dbReference type="PANTHER" id="PTHR33362:SF5">
    <property type="entry name" value="C4-DICARBOXYLATE TRAP TRANSPORTER LARGE PERMEASE PROTEIN DCTM"/>
    <property type="match status" value="1"/>
</dbReference>
<evidence type="ECO:0000256" key="5">
    <source>
        <dbReference type="ARBA" id="ARBA00022989"/>
    </source>
</evidence>
<name>A0A975TUC7_9RHOB</name>
<feature type="transmembrane region" description="Helical" evidence="8">
    <location>
        <begin position="323"/>
        <end position="352"/>
    </location>
</feature>
<feature type="transmembrane region" description="Helical" evidence="8">
    <location>
        <begin position="177"/>
        <end position="203"/>
    </location>
</feature>
<feature type="transmembrane region" description="Helical" evidence="8">
    <location>
        <begin position="223"/>
        <end position="243"/>
    </location>
</feature>
<dbReference type="AlphaFoldDB" id="A0A975TUC7"/>
<evidence type="ECO:0000256" key="6">
    <source>
        <dbReference type="ARBA" id="ARBA00023136"/>
    </source>
</evidence>
<keyword evidence="7" id="KW-0813">Transport</keyword>
<accession>A0A975TUC7</accession>
<dbReference type="GO" id="GO:0022857">
    <property type="term" value="F:transmembrane transporter activity"/>
    <property type="evidence" value="ECO:0007669"/>
    <property type="project" value="UniProtKB-UniRule"/>
</dbReference>
<feature type="transmembrane region" description="Helical" evidence="8">
    <location>
        <begin position="12"/>
        <end position="38"/>
    </location>
</feature>
<feature type="transmembrane region" description="Helical" evidence="8">
    <location>
        <begin position="505"/>
        <end position="531"/>
    </location>
</feature>
<feature type="transmembrane region" description="Helical" evidence="8">
    <location>
        <begin position="100"/>
        <end position="125"/>
    </location>
</feature>
<feature type="transmembrane region" description="Helical" evidence="8">
    <location>
        <begin position="145"/>
        <end position="170"/>
    </location>
</feature>
<reference evidence="10 11" key="1">
    <citation type="submission" date="2021-07" db="EMBL/GenBank/DDBJ databases">
        <title>Karlodiniumbacter phycospheric gen. nov., sp. nov., a phycosphere bacterium isolated from karlodinium veneficum.</title>
        <authorList>
            <person name="Peng Y."/>
            <person name="Jiang L."/>
            <person name="Lee J."/>
        </authorList>
    </citation>
    <scope>NUCLEOTIDE SEQUENCE</scope>
    <source>
        <strain evidence="10 11">N5</strain>
    </source>
</reference>
<gene>
    <name evidence="10" type="ORF">KUL25_18450</name>
</gene>
<dbReference type="EMBL" id="CP078073">
    <property type="protein sequence ID" value="QXL87377.1"/>
    <property type="molecule type" value="Genomic_DNA"/>
</dbReference>
<evidence type="ECO:0000256" key="4">
    <source>
        <dbReference type="ARBA" id="ARBA00022692"/>
    </source>
</evidence>
<dbReference type="InterPro" id="IPR010656">
    <property type="entry name" value="DctM"/>
</dbReference>
<dbReference type="Pfam" id="PF06808">
    <property type="entry name" value="DctM"/>
    <property type="match status" value="2"/>
</dbReference>
<dbReference type="EMBL" id="JAIMBW010000001">
    <property type="protein sequence ID" value="MBY4894742.1"/>
    <property type="molecule type" value="Genomic_DNA"/>
</dbReference>
<sequence>MSDQLIGILSFPLLLTMIFLRVPIGLSMFVTGLIGLVLVTDGTQVPFGRLKSETFTTFSSYSLSIIPMFLLMGHFATLGGMSQALFKAAEGWLGHRKGGVAMAAVGACAGFGAICGSSLATAATMGRVALPEMRRYGYDGGFSTAVLAAGGTLGILIPPSIVLVIYAILVEQNIAKLFLAAFIPGVIAALGYVLAISIYVRLFPERGGIMPRVPYAERFASMVKIWPVLVVFGAVVGGIYAGWFTPTEGAAVGALGTGLIAWFNGGLTRVTLVESFTVTARATAMIFFIILGAAFYNGFLALTQVPQGIAEWVGSSGFSPYTILIMILVFYLILGCFMDSLSMILLTIPIFWPVMQGLDFGFVSMVDLHGARAMEALLAVPEMTAQGIEGLLASYRDGVDLTLAQTVQFDAIRVHFDADIVALDGAFQALAAGEELTRDQIRALELRRVNAGALNRINTELIAIWFGILVLIVVEVGLITPPVGMNLFIINAMDRTTKMTATYKAVLFFVASDLLRVVLLVAFPVITLMFITW</sequence>
<feature type="domain" description="TRAP C4-dicarboxylate transport system permease DctM subunit" evidence="9">
    <location>
        <begin position="13"/>
        <end position="360"/>
    </location>
</feature>
<evidence type="ECO:0000259" key="9">
    <source>
        <dbReference type="Pfam" id="PF06808"/>
    </source>
</evidence>
<feature type="transmembrane region" description="Helical" evidence="8">
    <location>
        <begin position="282"/>
        <end position="302"/>
    </location>
</feature>
<comment type="function">
    <text evidence="7">Part of the tripartite ATP-independent periplasmic (TRAP) transport system.</text>
</comment>
<evidence type="ECO:0000313" key="10">
    <source>
        <dbReference type="EMBL" id="QXL87377.1"/>
    </source>
</evidence>
<evidence type="ECO:0000256" key="7">
    <source>
        <dbReference type="RuleBase" id="RU369079"/>
    </source>
</evidence>
<feature type="transmembrane region" description="Helical" evidence="8">
    <location>
        <begin position="58"/>
        <end position="79"/>
    </location>
</feature>
<protein>
    <submittedName>
        <fullName evidence="10">TRAP transporter large permease</fullName>
    </submittedName>
</protein>
<dbReference type="RefSeq" id="WP_257894253.1">
    <property type="nucleotide sequence ID" value="NZ_JAIMBW010000001.1"/>
</dbReference>
<evidence type="ECO:0000256" key="8">
    <source>
        <dbReference type="SAM" id="Phobius"/>
    </source>
</evidence>
<feature type="domain" description="TRAP C4-dicarboxylate transport system permease DctM subunit" evidence="9">
    <location>
        <begin position="463"/>
        <end position="525"/>
    </location>
</feature>
<evidence type="ECO:0000256" key="2">
    <source>
        <dbReference type="ARBA" id="ARBA00022475"/>
    </source>
</evidence>
<keyword evidence="2" id="KW-1003">Cell membrane</keyword>
<dbReference type="InterPro" id="IPR004681">
    <property type="entry name" value="TRAP_DctM"/>
</dbReference>
<keyword evidence="4 8" id="KW-0812">Transmembrane</keyword>
<organism evidence="10">
    <name type="scientific">Gymnodinialimonas phycosphaerae</name>
    <dbReference type="NCBI Taxonomy" id="2841589"/>
    <lineage>
        <taxon>Bacteria</taxon>
        <taxon>Pseudomonadati</taxon>
        <taxon>Pseudomonadota</taxon>
        <taxon>Alphaproteobacteria</taxon>
        <taxon>Rhodobacterales</taxon>
        <taxon>Paracoccaceae</taxon>
        <taxon>Gymnodinialimonas</taxon>
    </lineage>
</organism>
<comment type="subcellular location">
    <subcellularLocation>
        <location evidence="1 7">Cell inner membrane</location>
        <topology evidence="1 7">Multi-pass membrane protein</topology>
    </subcellularLocation>
</comment>
<keyword evidence="11" id="KW-1185">Reference proteome</keyword>
<feature type="transmembrane region" description="Helical" evidence="8">
    <location>
        <begin position="250"/>
        <end position="270"/>
    </location>
</feature>
<feature type="transmembrane region" description="Helical" evidence="8">
    <location>
        <begin position="462"/>
        <end position="484"/>
    </location>
</feature>
<evidence type="ECO:0000313" key="11">
    <source>
        <dbReference type="Proteomes" id="UP000693972"/>
    </source>
</evidence>
<keyword evidence="6 8" id="KW-0472">Membrane</keyword>
<dbReference type="Proteomes" id="UP000693972">
    <property type="component" value="Unassembled WGS sequence"/>
</dbReference>
<keyword evidence="5 8" id="KW-1133">Transmembrane helix</keyword>
<proteinExistence type="predicted"/>
<dbReference type="GO" id="GO:0005886">
    <property type="term" value="C:plasma membrane"/>
    <property type="evidence" value="ECO:0007669"/>
    <property type="project" value="UniProtKB-SubCell"/>
</dbReference>
<keyword evidence="3 7" id="KW-0997">Cell inner membrane</keyword>
<dbReference type="PANTHER" id="PTHR33362">
    <property type="entry name" value="SIALIC ACID TRAP TRANSPORTER PERMEASE PROTEIN SIAT-RELATED"/>
    <property type="match status" value="1"/>
</dbReference>